<dbReference type="GO" id="GO:0000981">
    <property type="term" value="F:DNA-binding transcription factor activity, RNA polymerase II-specific"/>
    <property type="evidence" value="ECO:0007669"/>
    <property type="project" value="TreeGrafter"/>
</dbReference>
<organism evidence="4 5">
    <name type="scientific">Paramecium pentaurelia</name>
    <dbReference type="NCBI Taxonomy" id="43138"/>
    <lineage>
        <taxon>Eukaryota</taxon>
        <taxon>Sar</taxon>
        <taxon>Alveolata</taxon>
        <taxon>Ciliophora</taxon>
        <taxon>Intramacronucleata</taxon>
        <taxon>Oligohymenophorea</taxon>
        <taxon>Peniculida</taxon>
        <taxon>Parameciidae</taxon>
        <taxon>Paramecium</taxon>
    </lineage>
</organism>
<proteinExistence type="predicted"/>
<dbReference type="PANTHER" id="PTHR45614:SF271">
    <property type="entry name" value="MYB DNA BINDING PROTEIN_ TRANSCRIPTION FACTOR-LIKE PROTEIN"/>
    <property type="match status" value="1"/>
</dbReference>
<dbReference type="SMART" id="SM00717">
    <property type="entry name" value="SANT"/>
    <property type="match status" value="3"/>
</dbReference>
<evidence type="ECO:0000313" key="4">
    <source>
        <dbReference type="EMBL" id="CAD8194943.1"/>
    </source>
</evidence>
<dbReference type="PROSITE" id="PS50090">
    <property type="entry name" value="MYB_LIKE"/>
    <property type="match status" value="2"/>
</dbReference>
<feature type="domain" description="HTH myb-type" evidence="3">
    <location>
        <begin position="157"/>
        <end position="212"/>
    </location>
</feature>
<dbReference type="InterPro" id="IPR017930">
    <property type="entry name" value="Myb_dom"/>
</dbReference>
<protein>
    <recommendedName>
        <fullName evidence="6">Myb-like DNA-binding domain protein</fullName>
    </recommendedName>
</protein>
<accession>A0A8S1WYK0</accession>
<comment type="caution">
    <text evidence="4">The sequence shown here is derived from an EMBL/GenBank/DDBJ whole genome shotgun (WGS) entry which is preliminary data.</text>
</comment>
<feature type="domain" description="SANT" evidence="2">
    <location>
        <begin position="160"/>
        <end position="212"/>
    </location>
</feature>
<feature type="domain" description="Myb-like" evidence="1">
    <location>
        <begin position="157"/>
        <end position="208"/>
    </location>
</feature>
<dbReference type="Proteomes" id="UP000689195">
    <property type="component" value="Unassembled WGS sequence"/>
</dbReference>
<dbReference type="Pfam" id="PF13921">
    <property type="entry name" value="Myb_DNA-bind_6"/>
    <property type="match status" value="1"/>
</dbReference>
<keyword evidence="5" id="KW-1185">Reference proteome</keyword>
<dbReference type="OrthoDB" id="312119at2759"/>
<dbReference type="InterPro" id="IPR050560">
    <property type="entry name" value="MYB_TF"/>
</dbReference>
<feature type="domain" description="Myb-like" evidence="1">
    <location>
        <begin position="101"/>
        <end position="156"/>
    </location>
</feature>
<evidence type="ECO:0000259" key="2">
    <source>
        <dbReference type="PROSITE" id="PS51293"/>
    </source>
</evidence>
<name>A0A8S1WYK0_9CILI</name>
<dbReference type="AlphaFoldDB" id="A0A8S1WYK0"/>
<dbReference type="InterPro" id="IPR017884">
    <property type="entry name" value="SANT_dom"/>
</dbReference>
<evidence type="ECO:0008006" key="6">
    <source>
        <dbReference type="Google" id="ProtNLM"/>
    </source>
</evidence>
<dbReference type="InterPro" id="IPR001005">
    <property type="entry name" value="SANT/Myb"/>
</dbReference>
<dbReference type="EMBL" id="CAJJDO010000108">
    <property type="protein sequence ID" value="CAD8194943.1"/>
    <property type="molecule type" value="Genomic_DNA"/>
</dbReference>
<sequence length="439" mass="52442">MQIEFDQYLSLLKNLDQEKDKKIRNLYSQLEINQSEISKWNESQSKLLKSLIQIYCTNQNITYIHVPDNVWNIVSKLLNKSVMDCKQQLENSKKFIFHQQSWTKSEDEVLKEICNQYLSENKPFKWNEIAKELSQKCNKSTIKLTKYVRDRWINQLNPQIQKGPWGAIEEFKLMKTILKHGKNWQMIASEMKNHRTESSIKNRYFKILKKLELKEVQLLNKQQIENELQTFNLSQFFGIQQLGQQEISLILFYLNELNQKLQKSQNNQYIDQEENDQQKLEIQVDINNTQKRKLKPSQKSNNSHATNILQKVLEQYQQDQCLDYNKIKDHFQDIVAQKGETLELDEEPLSNSDNLSEVQFAIINKDSQNLQVFPKTQLKAVMEVIKQKKEIKKDSKKEQKRIKQQVHLDGQHMVNQKQQQFNHHQQRMLRINKQIHTKI</sequence>
<gene>
    <name evidence="4" type="ORF">PPENT_87.1.T1080046</name>
</gene>
<dbReference type="GO" id="GO:0005634">
    <property type="term" value="C:nucleus"/>
    <property type="evidence" value="ECO:0007669"/>
    <property type="project" value="TreeGrafter"/>
</dbReference>
<dbReference type="PROSITE" id="PS51293">
    <property type="entry name" value="SANT"/>
    <property type="match status" value="1"/>
</dbReference>
<dbReference type="PANTHER" id="PTHR45614">
    <property type="entry name" value="MYB PROTEIN-RELATED"/>
    <property type="match status" value="1"/>
</dbReference>
<dbReference type="PROSITE" id="PS51294">
    <property type="entry name" value="HTH_MYB"/>
    <property type="match status" value="1"/>
</dbReference>
<reference evidence="4" key="1">
    <citation type="submission" date="2021-01" db="EMBL/GenBank/DDBJ databases">
        <authorList>
            <consortium name="Genoscope - CEA"/>
            <person name="William W."/>
        </authorList>
    </citation>
    <scope>NUCLEOTIDE SEQUENCE</scope>
</reference>
<evidence type="ECO:0000259" key="3">
    <source>
        <dbReference type="PROSITE" id="PS51294"/>
    </source>
</evidence>
<dbReference type="GO" id="GO:0000978">
    <property type="term" value="F:RNA polymerase II cis-regulatory region sequence-specific DNA binding"/>
    <property type="evidence" value="ECO:0007669"/>
    <property type="project" value="TreeGrafter"/>
</dbReference>
<evidence type="ECO:0000313" key="5">
    <source>
        <dbReference type="Proteomes" id="UP000689195"/>
    </source>
</evidence>
<evidence type="ECO:0000259" key="1">
    <source>
        <dbReference type="PROSITE" id="PS50090"/>
    </source>
</evidence>
<dbReference type="CDD" id="cd00167">
    <property type="entry name" value="SANT"/>
    <property type="match status" value="2"/>
</dbReference>